<organism evidence="7 8">
    <name type="scientific">Parafrankia colletiae</name>
    <dbReference type="NCBI Taxonomy" id="573497"/>
    <lineage>
        <taxon>Bacteria</taxon>
        <taxon>Bacillati</taxon>
        <taxon>Actinomycetota</taxon>
        <taxon>Actinomycetes</taxon>
        <taxon>Frankiales</taxon>
        <taxon>Frankiaceae</taxon>
        <taxon>Parafrankia</taxon>
    </lineage>
</organism>
<dbReference type="PANTHER" id="PTHR39087:SF2">
    <property type="entry name" value="UPF0104 MEMBRANE PROTEIN MJ1595"/>
    <property type="match status" value="1"/>
</dbReference>
<feature type="transmembrane region" description="Helical" evidence="6">
    <location>
        <begin position="302"/>
        <end position="321"/>
    </location>
</feature>
<keyword evidence="2" id="KW-1003">Cell membrane</keyword>
<dbReference type="AlphaFoldDB" id="A0A1S1QIG3"/>
<evidence type="ECO:0000256" key="5">
    <source>
        <dbReference type="ARBA" id="ARBA00023136"/>
    </source>
</evidence>
<protein>
    <recommendedName>
        <fullName evidence="9">Integral membrane protein</fullName>
    </recommendedName>
</protein>
<feature type="transmembrane region" description="Helical" evidence="6">
    <location>
        <begin position="358"/>
        <end position="374"/>
    </location>
</feature>
<evidence type="ECO:0008006" key="9">
    <source>
        <dbReference type="Google" id="ProtNLM"/>
    </source>
</evidence>
<reference evidence="8" key="1">
    <citation type="submission" date="2016-07" db="EMBL/GenBank/DDBJ databases">
        <title>Sequence Frankia sp. strain CcI1.17.</title>
        <authorList>
            <person name="Ghodhbane-Gtari F."/>
            <person name="Swanson E."/>
            <person name="Gueddou A."/>
            <person name="Morris K."/>
            <person name="Hezbri K."/>
            <person name="Ktari A."/>
            <person name="Nouioui I."/>
            <person name="Abebe-Akele F."/>
            <person name="Simpson S."/>
            <person name="Thomas K."/>
            <person name="Gtari M."/>
            <person name="Tisa L.S."/>
            <person name="Hurst S."/>
        </authorList>
    </citation>
    <scope>NUCLEOTIDE SEQUENCE [LARGE SCALE GENOMIC DNA]</scope>
    <source>
        <strain evidence="8">Cc1.17</strain>
    </source>
</reference>
<dbReference type="PANTHER" id="PTHR39087">
    <property type="entry name" value="UPF0104 MEMBRANE PROTEIN MJ1595"/>
    <property type="match status" value="1"/>
</dbReference>
<evidence type="ECO:0000256" key="6">
    <source>
        <dbReference type="SAM" id="Phobius"/>
    </source>
</evidence>
<dbReference type="OrthoDB" id="5242664at2"/>
<sequence length="380" mass="37948">MLSPRMLDVPVVLGAPCSPGLPGRPGKAGAPGAPGATRAVFGGVDATGAAAIAVDLGDPKLFRLRRTRLRILVAAGVLAVVAGLMATRFREDVVGSLSAVPAPRWPWLVVCVVASGTFYVAHGVSVRAASGLRMGLGIATASQLAAAAANRVVPAGLGAIAVHLRFLERRGMTRPAALAAVASIKGAAFLVHLAGIALVAGTLRGSGIGEAVTRPVRMTVNGLGTGPVIAGLAVVGVGVGSAVTHPRIRARARPALRVFRQHLGVLARSPGRTIVLVSSTAATKICQVTALAGAVWAFEGGLSIASVTAVYLVGSAVAGAAPTAGNVGALEPALVIGLTASGATGAAMVAAVLVFRLISYWLPIIPGVTALALLRRRGDL</sequence>
<evidence type="ECO:0000256" key="4">
    <source>
        <dbReference type="ARBA" id="ARBA00022989"/>
    </source>
</evidence>
<dbReference type="EMBL" id="MBLM01000130">
    <property type="protein sequence ID" value="OHV33770.1"/>
    <property type="molecule type" value="Genomic_DNA"/>
</dbReference>
<proteinExistence type="predicted"/>
<gene>
    <name evidence="7" type="ORF">CC117_05205</name>
</gene>
<feature type="transmembrane region" description="Helical" evidence="6">
    <location>
        <begin position="107"/>
        <end position="126"/>
    </location>
</feature>
<keyword evidence="4 6" id="KW-1133">Transmembrane helix</keyword>
<dbReference type="InterPro" id="IPR022791">
    <property type="entry name" value="L-PG_synthase/AglD"/>
</dbReference>
<dbReference type="Pfam" id="PF03706">
    <property type="entry name" value="LPG_synthase_TM"/>
    <property type="match status" value="1"/>
</dbReference>
<feature type="transmembrane region" description="Helical" evidence="6">
    <location>
        <begin position="176"/>
        <end position="203"/>
    </location>
</feature>
<keyword evidence="5 6" id="KW-0472">Membrane</keyword>
<evidence type="ECO:0000313" key="7">
    <source>
        <dbReference type="EMBL" id="OHV33770.1"/>
    </source>
</evidence>
<dbReference type="GO" id="GO:0005886">
    <property type="term" value="C:plasma membrane"/>
    <property type="evidence" value="ECO:0007669"/>
    <property type="project" value="UniProtKB-SubCell"/>
</dbReference>
<evidence type="ECO:0000256" key="3">
    <source>
        <dbReference type="ARBA" id="ARBA00022692"/>
    </source>
</evidence>
<keyword evidence="8" id="KW-1185">Reference proteome</keyword>
<feature type="transmembrane region" description="Helical" evidence="6">
    <location>
        <begin position="223"/>
        <end position="243"/>
    </location>
</feature>
<comment type="caution">
    <text evidence="7">The sequence shown here is derived from an EMBL/GenBank/DDBJ whole genome shotgun (WGS) entry which is preliminary data.</text>
</comment>
<evidence type="ECO:0000256" key="1">
    <source>
        <dbReference type="ARBA" id="ARBA00004651"/>
    </source>
</evidence>
<evidence type="ECO:0000313" key="8">
    <source>
        <dbReference type="Proteomes" id="UP000179627"/>
    </source>
</evidence>
<evidence type="ECO:0000256" key="2">
    <source>
        <dbReference type="ARBA" id="ARBA00022475"/>
    </source>
</evidence>
<feature type="transmembrane region" description="Helical" evidence="6">
    <location>
        <begin position="333"/>
        <end position="352"/>
    </location>
</feature>
<feature type="transmembrane region" description="Helical" evidence="6">
    <location>
        <begin position="69"/>
        <end position="87"/>
    </location>
</feature>
<keyword evidence="3 6" id="KW-0812">Transmembrane</keyword>
<dbReference type="Proteomes" id="UP000179627">
    <property type="component" value="Unassembled WGS sequence"/>
</dbReference>
<comment type="subcellular location">
    <subcellularLocation>
        <location evidence="1">Cell membrane</location>
        <topology evidence="1">Multi-pass membrane protein</topology>
    </subcellularLocation>
</comment>
<accession>A0A1S1QIG3</accession>
<name>A0A1S1QIG3_9ACTN</name>